<proteinExistence type="predicted"/>
<evidence type="ECO:0000259" key="2">
    <source>
        <dbReference type="PROSITE" id="PS51201"/>
    </source>
</evidence>
<dbReference type="SUPFAM" id="SSF51735">
    <property type="entry name" value="NAD(P)-binding Rossmann-fold domains"/>
    <property type="match status" value="2"/>
</dbReference>
<dbReference type="EMBL" id="JAMQON010000006">
    <property type="protein sequence ID" value="MDS0261390.1"/>
    <property type="molecule type" value="Genomic_DNA"/>
</dbReference>
<dbReference type="Pfam" id="PF02254">
    <property type="entry name" value="TrkA_N"/>
    <property type="match status" value="2"/>
</dbReference>
<feature type="domain" description="RCK N-terminal" evidence="2">
    <location>
        <begin position="348"/>
        <end position="456"/>
    </location>
</feature>
<dbReference type="Pfam" id="PF02080">
    <property type="entry name" value="TrkA_C"/>
    <property type="match status" value="2"/>
</dbReference>
<dbReference type="Proteomes" id="UP001259659">
    <property type="component" value="Unassembled WGS sequence"/>
</dbReference>
<dbReference type="SUPFAM" id="SSF81324">
    <property type="entry name" value="Voltage-gated potassium channels"/>
    <property type="match status" value="1"/>
</dbReference>
<organism evidence="4 5">
    <name type="scientific">Haloarcula saliterrae</name>
    <dbReference type="NCBI Taxonomy" id="2950534"/>
    <lineage>
        <taxon>Archaea</taxon>
        <taxon>Methanobacteriati</taxon>
        <taxon>Methanobacteriota</taxon>
        <taxon>Stenosarchaea group</taxon>
        <taxon>Halobacteria</taxon>
        <taxon>Halobacteriales</taxon>
        <taxon>Haloarculaceae</taxon>
        <taxon>Haloarcula</taxon>
    </lineage>
</organism>
<feature type="domain" description="RCK C-terminal" evidence="3">
    <location>
        <begin position="256"/>
        <end position="341"/>
    </location>
</feature>
<evidence type="ECO:0000259" key="3">
    <source>
        <dbReference type="PROSITE" id="PS51202"/>
    </source>
</evidence>
<dbReference type="InterPro" id="IPR006037">
    <property type="entry name" value="RCK_C"/>
</dbReference>
<gene>
    <name evidence="4" type="ORF">NDI56_18470</name>
</gene>
<dbReference type="Gene3D" id="3.40.50.720">
    <property type="entry name" value="NAD(P)-binding Rossmann-like Domain"/>
    <property type="match status" value="2"/>
</dbReference>
<dbReference type="InterPro" id="IPR036721">
    <property type="entry name" value="RCK_C_sf"/>
</dbReference>
<feature type="transmembrane region" description="Helical" evidence="1">
    <location>
        <begin position="79"/>
        <end position="99"/>
    </location>
</feature>
<evidence type="ECO:0000313" key="5">
    <source>
        <dbReference type="Proteomes" id="UP001259659"/>
    </source>
</evidence>
<comment type="caution">
    <text evidence="4">The sequence shown here is derived from an EMBL/GenBank/DDBJ whole genome shotgun (WGS) entry which is preliminary data.</text>
</comment>
<protein>
    <submittedName>
        <fullName evidence="4">NAD-binding protein</fullName>
    </submittedName>
</protein>
<feature type="domain" description="RCK N-terminal" evidence="2">
    <location>
        <begin position="122"/>
        <end position="236"/>
    </location>
</feature>
<keyword evidence="1" id="KW-1133">Transmembrane helix</keyword>
<evidence type="ECO:0000313" key="4">
    <source>
        <dbReference type="EMBL" id="MDS0261390.1"/>
    </source>
</evidence>
<keyword evidence="1" id="KW-0812">Transmembrane</keyword>
<keyword evidence="1" id="KW-0472">Membrane</keyword>
<name>A0ABU2FGJ8_9EURY</name>
<dbReference type="Gene3D" id="1.10.287.70">
    <property type="match status" value="1"/>
</dbReference>
<dbReference type="PANTHER" id="PTHR43833">
    <property type="entry name" value="POTASSIUM CHANNEL PROTEIN 2-RELATED-RELATED"/>
    <property type="match status" value="1"/>
</dbReference>
<accession>A0ABU2FGJ8</accession>
<reference evidence="4 5" key="1">
    <citation type="submission" date="2022-06" db="EMBL/GenBank/DDBJ databases">
        <title>Haloarcula sp. a new haloarchaeum isolate from saline soil.</title>
        <authorList>
            <person name="Strakova D."/>
            <person name="Galisteo C."/>
            <person name="Sanchez-Porro C."/>
            <person name="Ventosa A."/>
        </authorList>
    </citation>
    <scope>NUCLEOTIDE SEQUENCE [LARGE SCALE GENOMIC DNA]</scope>
    <source>
        <strain evidence="4 5">S1CR25-12</strain>
    </source>
</reference>
<dbReference type="PROSITE" id="PS51202">
    <property type="entry name" value="RCK_C"/>
    <property type="match status" value="1"/>
</dbReference>
<dbReference type="InterPro" id="IPR003148">
    <property type="entry name" value="RCK_N"/>
</dbReference>
<evidence type="ECO:0000256" key="1">
    <source>
        <dbReference type="SAM" id="Phobius"/>
    </source>
</evidence>
<dbReference type="SUPFAM" id="SSF116726">
    <property type="entry name" value="TrkA C-terminal domain-like"/>
    <property type="match status" value="2"/>
</dbReference>
<dbReference type="InterPro" id="IPR036291">
    <property type="entry name" value="NAD(P)-bd_dom_sf"/>
</dbReference>
<dbReference type="PANTHER" id="PTHR43833:SF9">
    <property type="entry name" value="POTASSIUM CHANNEL PROTEIN YUGO-RELATED"/>
    <property type="match status" value="1"/>
</dbReference>
<dbReference type="Gene3D" id="3.30.70.1450">
    <property type="entry name" value="Regulator of K+ conductance, C-terminal domain"/>
    <property type="match status" value="2"/>
</dbReference>
<keyword evidence="5" id="KW-1185">Reference proteome</keyword>
<sequence length="563" mass="60414">MKLFSWSLPEIEYSRRNRLILYYLTGLVGLVLCYTVTYNLALAHLEGVDQSLFASFEFVVQTMTTTGYGQDAGYWSHPAMFLFVAATQISGIALGFFTLRLIIIPLFTGAEVNLDDRLTPKSDHVVICEYRRDSAVLLEELRELGIEYVLIASDEANAKELSDDGYSVIHGSPQDARAFERASIGTARAVITDAGDANVNTILTVQSVREDVDVIALSDDSDMRDVLLDAGADSVLSPHGLLGRRLAEKALSSFSSELDTVALGGDLEVTELPVRHGSPLVGTRIRNSRIREATGANIIGAWIDGELQLPPDPDAIIRDNTVLLVSGGHEALEAFSDATRQARGLAEHDNIIVVGQGEVGQAASELIAEAGVEVVTVDMERRNGVDLVGDVGSKELLREAGIEDAGAIIVGLADDSMSLLTTVLARSMNPDVEILVRVNDTDATRKALSAGADYVLSVPRVSARMVAMELRGEDVLAPASQIRLIRVPATPLAGSTVAGSGIYEATGCRIIAVEDETGLSSTIDPQRTLTGEERLTLAGPDEAVQQFLKQYDVAPVDAAPERR</sequence>
<dbReference type="PROSITE" id="PS51201">
    <property type="entry name" value="RCK_N"/>
    <property type="match status" value="2"/>
</dbReference>
<dbReference type="RefSeq" id="WP_310921223.1">
    <property type="nucleotide sequence ID" value="NZ_JAMQON010000006.1"/>
</dbReference>
<feature type="transmembrane region" description="Helical" evidence="1">
    <location>
        <begin position="20"/>
        <end position="41"/>
    </location>
</feature>
<dbReference type="InterPro" id="IPR050721">
    <property type="entry name" value="Trk_Ktr_HKT_K-transport"/>
</dbReference>